<organism evidence="1">
    <name type="scientific">Alcaligenes faecalis</name>
    <dbReference type="NCBI Taxonomy" id="511"/>
    <lineage>
        <taxon>Bacteria</taxon>
        <taxon>Pseudomonadati</taxon>
        <taxon>Pseudomonadota</taxon>
        <taxon>Betaproteobacteria</taxon>
        <taxon>Burkholderiales</taxon>
        <taxon>Alcaligenaceae</taxon>
        <taxon>Alcaligenes</taxon>
    </lineage>
</organism>
<reference evidence="1" key="1">
    <citation type="submission" date="2017-02" db="EMBL/GenBank/DDBJ databases">
        <title>Emergence of VIM metallo-beta-lactamase producing Alcaligenes faecalis in GAZA, Palestine.</title>
        <authorList>
            <person name="Al Laham N."/>
            <person name="Chavda K."/>
            <person name="Cienfuegos V."/>
            <person name="Kreiswirth B."/>
            <person name="Chen L."/>
        </authorList>
    </citation>
    <scope>NUCLEOTIDE SEQUENCE</scope>
    <source>
        <strain evidence="1">GZAF1</strain>
        <plasmid evidence="1">pGZAF1_VIM</plasmid>
    </source>
</reference>
<keyword evidence="1" id="KW-0614">Plasmid</keyword>
<dbReference type="EMBL" id="KY623659">
    <property type="protein sequence ID" value="ASD48530.1"/>
    <property type="molecule type" value="Genomic_DNA"/>
</dbReference>
<dbReference type="AlphaFoldDB" id="A0A1Z3ML52"/>
<protein>
    <submittedName>
        <fullName evidence="1">Uncharacterized protein</fullName>
    </submittedName>
</protein>
<geneLocation type="plasmid" evidence="1">
    <name>pGZAF1_VIM</name>
</geneLocation>
<sequence length="71" mass="8347">MPTDTRSVAWCAIPSDIYSKQFIQKQISALQKMSHIYQQHQNFHMTSLKHWESIKVAILMMMTNQRNGHSI</sequence>
<accession>A0A1Z3ML52</accession>
<name>A0A1Z3ML52_ALCFA</name>
<evidence type="ECO:0000313" key="1">
    <source>
        <dbReference type="EMBL" id="ASD48530.1"/>
    </source>
</evidence>
<proteinExistence type="predicted"/>